<dbReference type="PANTHER" id="PTHR14499">
    <property type="entry name" value="POTASSIUM CHANNEL TETRAMERIZATION DOMAIN-CONTAINING"/>
    <property type="match status" value="1"/>
</dbReference>
<dbReference type="SMART" id="SM00584">
    <property type="entry name" value="TLDc"/>
    <property type="match status" value="1"/>
</dbReference>
<keyword evidence="4" id="KW-1185">Reference proteome</keyword>
<dbReference type="Pfam" id="PF07647">
    <property type="entry name" value="SAM_2"/>
    <property type="match status" value="1"/>
</dbReference>
<dbReference type="InterPro" id="IPR006571">
    <property type="entry name" value="TLDc_dom"/>
</dbReference>
<dbReference type="PROSITE" id="PS51886">
    <property type="entry name" value="TLDC"/>
    <property type="match status" value="1"/>
</dbReference>
<organism evidence="3 4">
    <name type="scientific">Cyclotella cryptica</name>
    <dbReference type="NCBI Taxonomy" id="29204"/>
    <lineage>
        <taxon>Eukaryota</taxon>
        <taxon>Sar</taxon>
        <taxon>Stramenopiles</taxon>
        <taxon>Ochrophyta</taxon>
        <taxon>Bacillariophyta</taxon>
        <taxon>Coscinodiscophyceae</taxon>
        <taxon>Thalassiosirophycidae</taxon>
        <taxon>Stephanodiscales</taxon>
        <taxon>Stephanodiscaceae</taxon>
        <taxon>Cyclotella</taxon>
    </lineage>
</organism>
<evidence type="ECO:0008006" key="5">
    <source>
        <dbReference type="Google" id="ProtNLM"/>
    </source>
</evidence>
<evidence type="ECO:0000259" key="2">
    <source>
        <dbReference type="PROSITE" id="PS51886"/>
    </source>
</evidence>
<dbReference type="Pfam" id="PF07534">
    <property type="entry name" value="TLD"/>
    <property type="match status" value="1"/>
</dbReference>
<reference evidence="3 4" key="1">
    <citation type="journal article" date="2020" name="G3 (Bethesda)">
        <title>Improved Reference Genome for Cyclotella cryptica CCMP332, a Model for Cell Wall Morphogenesis, Salinity Adaptation, and Lipid Production in Diatoms (Bacillariophyta).</title>
        <authorList>
            <person name="Roberts W.R."/>
            <person name="Downey K.M."/>
            <person name="Ruck E.C."/>
            <person name="Traller J.C."/>
            <person name="Alverson A.J."/>
        </authorList>
    </citation>
    <scope>NUCLEOTIDE SEQUENCE [LARGE SCALE GENOMIC DNA]</scope>
    <source>
        <strain evidence="3 4">CCMP332</strain>
    </source>
</reference>
<dbReference type="Proteomes" id="UP001516023">
    <property type="component" value="Unassembled WGS sequence"/>
</dbReference>
<dbReference type="EMBL" id="JABMIG020000036">
    <property type="protein sequence ID" value="KAL3799787.1"/>
    <property type="molecule type" value="Genomic_DNA"/>
</dbReference>
<gene>
    <name evidence="3" type="ORF">HJC23_010437</name>
</gene>
<evidence type="ECO:0000313" key="4">
    <source>
        <dbReference type="Proteomes" id="UP001516023"/>
    </source>
</evidence>
<sequence length="600" mass="67722">MALIQAPKQVFQEMEDVEIAKKKLAECWSKHEAEFKKEMQRLDDAERALHHRVQELNAEKKKALECNGNTDVASDDDLVEINAGGKIIVARRSTLTQLKGTRLEALFSGRWDKRLQRDAKGRIFLDVNSICFQAIVDYLNELVISPPNFPSEPPHVESELQHVLVHQLELFGITDDITLFDTSKILSNINDWGMIFNWLKEEECDGSVRLLYRASRDGFSHTSFRKKCSNRGPTLTIINDANGRVFGGFVDGSWSLNDDNTEIKSSKAFIFLIHGDKGSIQHVKSKLRTEEAAAFNRTGFGPCFGACEATSGNFPLSVAVDDKEVYLNASFFASNMTSSNVRELEVYRVISKNQMSESNRIRKKAPEEARFTASVNKAVVERWQKIYNAQSSISLIEEKFADEGEFIFSFASGASKDTIFLNVTGTEMATKRATLQSCEESVLARQFDDSVWKNPGSKLTISTWTHEKVLSWLSGVDGVTDEIMDSFEKNKITGPQLLALGKEGLDDLGVKQKGVLYLLLKEIKDLEQKELNPVTFIEHSPYCFGKIIDYLRMKENYSNGLVDSEPAYPQVRTGEKGKFEKIVRYYFPGECSSFILGYVR</sequence>
<feature type="domain" description="TLDc" evidence="2">
    <location>
        <begin position="178"/>
        <end position="350"/>
    </location>
</feature>
<dbReference type="PROSITE" id="PS50105">
    <property type="entry name" value="SAM_DOMAIN"/>
    <property type="match status" value="1"/>
</dbReference>
<dbReference type="Gene3D" id="1.10.150.50">
    <property type="entry name" value="Transcription Factor, Ets-1"/>
    <property type="match status" value="1"/>
</dbReference>
<evidence type="ECO:0000259" key="1">
    <source>
        <dbReference type="PROSITE" id="PS50105"/>
    </source>
</evidence>
<dbReference type="InterPro" id="IPR013761">
    <property type="entry name" value="SAM/pointed_sf"/>
</dbReference>
<protein>
    <recommendedName>
        <fullName evidence="5">TLDc domain-containing protein</fullName>
    </recommendedName>
</protein>
<proteinExistence type="predicted"/>
<dbReference type="Gene3D" id="3.30.710.10">
    <property type="entry name" value="Potassium Channel Kv1.1, Chain A"/>
    <property type="match status" value="2"/>
</dbReference>
<dbReference type="AlphaFoldDB" id="A0ABD3QIB3"/>
<dbReference type="InterPro" id="IPR003131">
    <property type="entry name" value="T1-type_BTB"/>
</dbReference>
<name>A0ABD3QIB3_9STRA</name>
<dbReference type="SUPFAM" id="SSF54695">
    <property type="entry name" value="POZ domain"/>
    <property type="match status" value="2"/>
</dbReference>
<dbReference type="InterPro" id="IPR011333">
    <property type="entry name" value="SKP1/BTB/POZ_sf"/>
</dbReference>
<dbReference type="InterPro" id="IPR001660">
    <property type="entry name" value="SAM"/>
</dbReference>
<dbReference type="PANTHER" id="PTHR14499:SF136">
    <property type="entry name" value="GH08630P"/>
    <property type="match status" value="1"/>
</dbReference>
<comment type="caution">
    <text evidence="3">The sequence shown here is derived from an EMBL/GenBank/DDBJ whole genome shotgun (WGS) entry which is preliminary data.</text>
</comment>
<feature type="domain" description="SAM" evidence="1">
    <location>
        <begin position="464"/>
        <end position="529"/>
    </location>
</feature>
<dbReference type="SUPFAM" id="SSF47769">
    <property type="entry name" value="SAM/Pointed domain"/>
    <property type="match status" value="1"/>
</dbReference>
<accession>A0ABD3QIB3</accession>
<evidence type="ECO:0000313" key="3">
    <source>
        <dbReference type="EMBL" id="KAL3799787.1"/>
    </source>
</evidence>
<dbReference type="Pfam" id="PF02214">
    <property type="entry name" value="BTB_2"/>
    <property type="match status" value="1"/>
</dbReference>